<dbReference type="SUPFAM" id="SSF52047">
    <property type="entry name" value="RNI-like"/>
    <property type="match status" value="1"/>
</dbReference>
<protein>
    <submittedName>
        <fullName evidence="1">Uncharacterized protein</fullName>
    </submittedName>
</protein>
<evidence type="ECO:0000313" key="2">
    <source>
        <dbReference type="Proteomes" id="UP001162131"/>
    </source>
</evidence>
<sequence>MKEKYVAICEQLRVTPNSSVLKAIEEEPDLFFSDRFALPLNYLGNRGTLAVLPFLYDNSALRSLNLRNQGLKSECAMELAELFRYHPGIASIDLSHNRIGSNGGQSLMELFENNENIKILNVEDNPMDWKIIKKITELQKTREKKKTHHVPRDQAKHEQAMMEWLNINIEESGSLAPIFTPSPSQTILSLFSAKDERMHTQYDHEDTNRSLRNI</sequence>
<evidence type="ECO:0000313" key="1">
    <source>
        <dbReference type="EMBL" id="CAG9321144.1"/>
    </source>
</evidence>
<dbReference type="Proteomes" id="UP001162131">
    <property type="component" value="Unassembled WGS sequence"/>
</dbReference>
<gene>
    <name evidence="1" type="ORF">BSTOLATCC_MIC27712</name>
</gene>
<reference evidence="1" key="1">
    <citation type="submission" date="2021-09" db="EMBL/GenBank/DDBJ databases">
        <authorList>
            <consortium name="AG Swart"/>
            <person name="Singh M."/>
            <person name="Singh A."/>
            <person name="Seah K."/>
            <person name="Emmerich C."/>
        </authorList>
    </citation>
    <scope>NUCLEOTIDE SEQUENCE</scope>
    <source>
        <strain evidence="1">ATCC30299</strain>
    </source>
</reference>
<comment type="caution">
    <text evidence="1">The sequence shown here is derived from an EMBL/GenBank/DDBJ whole genome shotgun (WGS) entry which is preliminary data.</text>
</comment>
<name>A0AAU9J5B3_9CILI</name>
<proteinExistence type="predicted"/>
<keyword evidence="2" id="KW-1185">Reference proteome</keyword>
<organism evidence="1 2">
    <name type="scientific">Blepharisma stoltei</name>
    <dbReference type="NCBI Taxonomy" id="1481888"/>
    <lineage>
        <taxon>Eukaryota</taxon>
        <taxon>Sar</taxon>
        <taxon>Alveolata</taxon>
        <taxon>Ciliophora</taxon>
        <taxon>Postciliodesmatophora</taxon>
        <taxon>Heterotrichea</taxon>
        <taxon>Heterotrichida</taxon>
        <taxon>Blepharismidae</taxon>
        <taxon>Blepharisma</taxon>
    </lineage>
</organism>
<accession>A0AAU9J5B3</accession>
<dbReference type="AlphaFoldDB" id="A0AAU9J5B3"/>
<dbReference type="InterPro" id="IPR032675">
    <property type="entry name" value="LRR_dom_sf"/>
</dbReference>
<dbReference type="Gene3D" id="3.80.10.10">
    <property type="entry name" value="Ribonuclease Inhibitor"/>
    <property type="match status" value="1"/>
</dbReference>
<dbReference type="EMBL" id="CAJZBQ010000027">
    <property type="protein sequence ID" value="CAG9321144.1"/>
    <property type="molecule type" value="Genomic_DNA"/>
</dbReference>